<feature type="non-terminal residue" evidence="10">
    <location>
        <position position="408"/>
    </location>
</feature>
<dbReference type="InterPro" id="IPR036397">
    <property type="entry name" value="RNaseH_sf"/>
</dbReference>
<dbReference type="InterPro" id="IPR043502">
    <property type="entry name" value="DNA/RNA_pol_sf"/>
</dbReference>
<dbReference type="InterPro" id="IPR006134">
    <property type="entry name" value="DNA-dir_DNA_pol_B_multi_dom"/>
</dbReference>
<keyword evidence="3" id="KW-0808">Transferase</keyword>
<sequence>MNFYTNVLQWGNYLLVREVKNNQRQNSRIKYSPTLYSPAKQKTGYKTLEGDHVLPQNFNTIKEAKRWVDDRKDQLHLVYGNTQFAYNYLADTYKGRVDWNLEQILIITIDIEVQCENGFPSAFFAKEELLSITIKNHQNKKIVVWGIGEFKTDRDDVTYIKCKNEKQLLKEFLVFWENHYPDVVTGWSSEFFDIPYLCNRIKKLFGEDELKRLSPWGGVYDREVYKMGRRHQVYNIQGIAALDYFDLYRKFTYSAQESYRLDHIAFVELGERKAGNPYETFREWYQKDFQSFIEYNIQDVEIVDRLEDKMKLIELCLTMAYEAKVNYTDVLGSVRYWDVLIYNHLRDKNIVIPQKKQQKKAEQYEGAYVKEPQVGMHKWVMSFDLNSLYPHLIMQYNISPETLVSGKK</sequence>
<dbReference type="InterPro" id="IPR012337">
    <property type="entry name" value="RNaseH-like_sf"/>
</dbReference>
<feature type="domain" description="DNA-directed DNA polymerase family B multifunctional" evidence="8">
    <location>
        <begin position="343"/>
        <end position="406"/>
    </location>
</feature>
<evidence type="ECO:0000256" key="3">
    <source>
        <dbReference type="ARBA" id="ARBA00022679"/>
    </source>
</evidence>
<evidence type="ECO:0000256" key="6">
    <source>
        <dbReference type="ARBA" id="ARBA00023125"/>
    </source>
</evidence>
<dbReference type="InterPro" id="IPR050240">
    <property type="entry name" value="DNA_pol_type-B"/>
</dbReference>
<keyword evidence="6" id="KW-0238">DNA-binding</keyword>
<dbReference type="EC" id="2.7.7.7" evidence="2"/>
<dbReference type="GO" id="GO:0006261">
    <property type="term" value="P:DNA-templated DNA replication"/>
    <property type="evidence" value="ECO:0007669"/>
    <property type="project" value="TreeGrafter"/>
</dbReference>
<comment type="catalytic activity">
    <reaction evidence="7">
        <text>DNA(n) + a 2'-deoxyribonucleoside 5'-triphosphate = DNA(n+1) + diphosphate</text>
        <dbReference type="Rhea" id="RHEA:22508"/>
        <dbReference type="Rhea" id="RHEA-COMP:17339"/>
        <dbReference type="Rhea" id="RHEA-COMP:17340"/>
        <dbReference type="ChEBI" id="CHEBI:33019"/>
        <dbReference type="ChEBI" id="CHEBI:61560"/>
        <dbReference type="ChEBI" id="CHEBI:173112"/>
        <dbReference type="EC" id="2.7.7.7"/>
    </reaction>
</comment>
<name>A0A7K4MX19_9ARCH</name>
<evidence type="ECO:0000256" key="5">
    <source>
        <dbReference type="ARBA" id="ARBA00022932"/>
    </source>
</evidence>
<feature type="domain" description="DNA-directed DNA polymerase family B exonuclease" evidence="9">
    <location>
        <begin position="102"/>
        <end position="264"/>
    </location>
</feature>
<dbReference type="SUPFAM" id="SSF56672">
    <property type="entry name" value="DNA/RNA polymerases"/>
    <property type="match status" value="1"/>
</dbReference>
<dbReference type="Gene3D" id="3.30.342.10">
    <property type="entry name" value="DNA Polymerase, chain B, domain 1"/>
    <property type="match status" value="1"/>
</dbReference>
<dbReference type="InterPro" id="IPR006133">
    <property type="entry name" value="DNA-dir_DNA_pol_B_exonuc"/>
</dbReference>
<evidence type="ECO:0000256" key="4">
    <source>
        <dbReference type="ARBA" id="ARBA00022695"/>
    </source>
</evidence>
<gene>
    <name evidence="10" type="ORF">HX858_09680</name>
</gene>
<proteinExistence type="inferred from homology"/>
<dbReference type="EMBL" id="JACATH010000039">
    <property type="protein sequence ID" value="NWJ57997.1"/>
    <property type="molecule type" value="Genomic_DNA"/>
</dbReference>
<accession>A0A7K4MX19</accession>
<evidence type="ECO:0000256" key="1">
    <source>
        <dbReference type="ARBA" id="ARBA00005755"/>
    </source>
</evidence>
<protein>
    <recommendedName>
        <fullName evidence="2">DNA-directed DNA polymerase</fullName>
        <ecNumber evidence="2">2.7.7.7</ecNumber>
    </recommendedName>
</protein>
<dbReference type="AlphaFoldDB" id="A0A7K4MX19"/>
<comment type="caution">
    <text evidence="10">The sequence shown here is derived from an EMBL/GenBank/DDBJ whole genome shotgun (WGS) entry which is preliminary data.</text>
</comment>
<dbReference type="InterPro" id="IPR006172">
    <property type="entry name" value="DNA-dir_DNA_pol_B"/>
</dbReference>
<dbReference type="GO" id="GO:0000166">
    <property type="term" value="F:nucleotide binding"/>
    <property type="evidence" value="ECO:0007669"/>
    <property type="project" value="InterPro"/>
</dbReference>
<dbReference type="Gene3D" id="3.90.1600.10">
    <property type="entry name" value="Palm domain of DNA polymerase"/>
    <property type="match status" value="1"/>
</dbReference>
<evidence type="ECO:0000259" key="9">
    <source>
        <dbReference type="Pfam" id="PF03104"/>
    </source>
</evidence>
<dbReference type="Pfam" id="PF00136">
    <property type="entry name" value="DNA_pol_B"/>
    <property type="match status" value="1"/>
</dbReference>
<comment type="similarity">
    <text evidence="1">Belongs to the DNA polymerase type-B family.</text>
</comment>
<dbReference type="PANTHER" id="PTHR10322:SF23">
    <property type="entry name" value="DNA POLYMERASE DELTA CATALYTIC SUBUNIT"/>
    <property type="match status" value="1"/>
</dbReference>
<evidence type="ECO:0000259" key="8">
    <source>
        <dbReference type="Pfam" id="PF00136"/>
    </source>
</evidence>
<dbReference type="SMART" id="SM00486">
    <property type="entry name" value="POLBc"/>
    <property type="match status" value="1"/>
</dbReference>
<evidence type="ECO:0000313" key="10">
    <source>
        <dbReference type="EMBL" id="NWJ57997.1"/>
    </source>
</evidence>
<dbReference type="GO" id="GO:0003677">
    <property type="term" value="F:DNA binding"/>
    <property type="evidence" value="ECO:0007669"/>
    <property type="project" value="UniProtKB-KW"/>
</dbReference>
<dbReference type="Pfam" id="PF03104">
    <property type="entry name" value="DNA_pol_B_exo1"/>
    <property type="match status" value="1"/>
</dbReference>
<evidence type="ECO:0000256" key="7">
    <source>
        <dbReference type="ARBA" id="ARBA00049244"/>
    </source>
</evidence>
<reference evidence="10 11" key="1">
    <citation type="journal article" date="2019" name="Environ. Microbiol.">
        <title>Genomics insights into ecotype formation of ammonia-oxidizing archaea in the deep ocean.</title>
        <authorList>
            <person name="Wang Y."/>
            <person name="Huang J.M."/>
            <person name="Cui G.J."/>
            <person name="Nunoura T."/>
            <person name="Takaki Y."/>
            <person name="Li W.L."/>
            <person name="Li J."/>
            <person name="Gao Z.M."/>
            <person name="Takai K."/>
            <person name="Zhang A.Q."/>
            <person name="Stepanauskas R."/>
        </authorList>
    </citation>
    <scope>NUCLEOTIDE SEQUENCE [LARGE SCALE GENOMIC DNA]</scope>
    <source>
        <strain evidence="10 11">L15a</strain>
    </source>
</reference>
<keyword evidence="5" id="KW-0239">DNA-directed DNA polymerase</keyword>
<keyword evidence="4" id="KW-0548">Nucleotidyltransferase</keyword>
<dbReference type="Proteomes" id="UP000575480">
    <property type="component" value="Unassembled WGS sequence"/>
</dbReference>
<evidence type="ECO:0000256" key="2">
    <source>
        <dbReference type="ARBA" id="ARBA00012417"/>
    </source>
</evidence>
<organism evidence="10 11">
    <name type="scientific">Marine Group I thaumarchaeote</name>
    <dbReference type="NCBI Taxonomy" id="2511932"/>
    <lineage>
        <taxon>Archaea</taxon>
        <taxon>Nitrososphaerota</taxon>
        <taxon>Marine Group I</taxon>
    </lineage>
</organism>
<dbReference type="InterPro" id="IPR023211">
    <property type="entry name" value="DNA_pol_palm_dom_sf"/>
</dbReference>
<dbReference type="SUPFAM" id="SSF53098">
    <property type="entry name" value="Ribonuclease H-like"/>
    <property type="match status" value="1"/>
</dbReference>
<evidence type="ECO:0000313" key="11">
    <source>
        <dbReference type="Proteomes" id="UP000575480"/>
    </source>
</evidence>
<dbReference type="GO" id="GO:0003887">
    <property type="term" value="F:DNA-directed DNA polymerase activity"/>
    <property type="evidence" value="ECO:0007669"/>
    <property type="project" value="UniProtKB-KW"/>
</dbReference>
<dbReference type="Gene3D" id="3.30.420.10">
    <property type="entry name" value="Ribonuclease H-like superfamily/Ribonuclease H"/>
    <property type="match status" value="1"/>
</dbReference>
<dbReference type="PANTHER" id="PTHR10322">
    <property type="entry name" value="DNA POLYMERASE CATALYTIC SUBUNIT"/>
    <property type="match status" value="1"/>
</dbReference>